<evidence type="ECO:0000313" key="2">
    <source>
        <dbReference type="Proteomes" id="UP000828390"/>
    </source>
</evidence>
<gene>
    <name evidence="1" type="ORF">DPMN_172095</name>
</gene>
<dbReference type="AlphaFoldDB" id="A0A9D4DZ74"/>
<name>A0A9D4DZ74_DREPO</name>
<keyword evidence="2" id="KW-1185">Reference proteome</keyword>
<protein>
    <submittedName>
        <fullName evidence="1">Uncharacterized protein</fullName>
    </submittedName>
</protein>
<dbReference type="Proteomes" id="UP000828390">
    <property type="component" value="Unassembled WGS sequence"/>
</dbReference>
<reference evidence="1" key="1">
    <citation type="journal article" date="2019" name="bioRxiv">
        <title>The Genome of the Zebra Mussel, Dreissena polymorpha: A Resource for Invasive Species Research.</title>
        <authorList>
            <person name="McCartney M.A."/>
            <person name="Auch B."/>
            <person name="Kono T."/>
            <person name="Mallez S."/>
            <person name="Zhang Y."/>
            <person name="Obille A."/>
            <person name="Becker A."/>
            <person name="Abrahante J.E."/>
            <person name="Garbe J."/>
            <person name="Badalamenti J.P."/>
            <person name="Herman A."/>
            <person name="Mangelson H."/>
            <person name="Liachko I."/>
            <person name="Sullivan S."/>
            <person name="Sone E.D."/>
            <person name="Koren S."/>
            <person name="Silverstein K.A.T."/>
            <person name="Beckman K.B."/>
            <person name="Gohl D.M."/>
        </authorList>
    </citation>
    <scope>NUCLEOTIDE SEQUENCE</scope>
    <source>
        <strain evidence="1">Duluth1</strain>
        <tissue evidence="1">Whole animal</tissue>
    </source>
</reference>
<reference evidence="1" key="2">
    <citation type="submission" date="2020-11" db="EMBL/GenBank/DDBJ databases">
        <authorList>
            <person name="McCartney M.A."/>
            <person name="Auch B."/>
            <person name="Kono T."/>
            <person name="Mallez S."/>
            <person name="Becker A."/>
            <person name="Gohl D.M."/>
            <person name="Silverstein K.A.T."/>
            <person name="Koren S."/>
            <person name="Bechman K.B."/>
            <person name="Herman A."/>
            <person name="Abrahante J.E."/>
            <person name="Garbe J."/>
        </authorList>
    </citation>
    <scope>NUCLEOTIDE SEQUENCE</scope>
    <source>
        <strain evidence="1">Duluth1</strain>
        <tissue evidence="1">Whole animal</tissue>
    </source>
</reference>
<comment type="caution">
    <text evidence="1">The sequence shown here is derived from an EMBL/GenBank/DDBJ whole genome shotgun (WGS) entry which is preliminary data.</text>
</comment>
<sequence>MQANFSLFSPLRSNCPSNASHSSSVKAKAAAVQATLLFTQKEVELRKKQASLEEKKMIAEAVALKEKKELEIELILLKAKQAAAETKAEVEVLEYVSDICKESMMPIQLMLASRK</sequence>
<evidence type="ECO:0000313" key="1">
    <source>
        <dbReference type="EMBL" id="KAH3770802.1"/>
    </source>
</evidence>
<organism evidence="1 2">
    <name type="scientific">Dreissena polymorpha</name>
    <name type="common">Zebra mussel</name>
    <name type="synonym">Mytilus polymorpha</name>
    <dbReference type="NCBI Taxonomy" id="45954"/>
    <lineage>
        <taxon>Eukaryota</taxon>
        <taxon>Metazoa</taxon>
        <taxon>Spiralia</taxon>
        <taxon>Lophotrochozoa</taxon>
        <taxon>Mollusca</taxon>
        <taxon>Bivalvia</taxon>
        <taxon>Autobranchia</taxon>
        <taxon>Heteroconchia</taxon>
        <taxon>Euheterodonta</taxon>
        <taxon>Imparidentia</taxon>
        <taxon>Neoheterodontei</taxon>
        <taxon>Myida</taxon>
        <taxon>Dreissenoidea</taxon>
        <taxon>Dreissenidae</taxon>
        <taxon>Dreissena</taxon>
    </lineage>
</organism>
<accession>A0A9D4DZ74</accession>
<dbReference type="EMBL" id="JAIWYP010000009">
    <property type="protein sequence ID" value="KAH3770802.1"/>
    <property type="molecule type" value="Genomic_DNA"/>
</dbReference>
<proteinExistence type="predicted"/>